<name>A0A1R0X1G6_9BACL</name>
<evidence type="ECO:0000313" key="1">
    <source>
        <dbReference type="EMBL" id="OMD26735.1"/>
    </source>
</evidence>
<accession>A0A1R0X1G6</accession>
<comment type="caution">
    <text evidence="1">The sequence shown here is derived from an EMBL/GenBank/DDBJ whole genome shotgun (WGS) entry which is preliminary data.</text>
</comment>
<dbReference type="AlphaFoldDB" id="A0A1R0X1G6"/>
<dbReference type="RefSeq" id="WP_076179502.1">
    <property type="nucleotide sequence ID" value="NZ_MKQP01000040.1"/>
</dbReference>
<organism evidence="1 2">
    <name type="scientific">Paenibacillus odorifer</name>
    <dbReference type="NCBI Taxonomy" id="189426"/>
    <lineage>
        <taxon>Bacteria</taxon>
        <taxon>Bacillati</taxon>
        <taxon>Bacillota</taxon>
        <taxon>Bacilli</taxon>
        <taxon>Bacillales</taxon>
        <taxon>Paenibacillaceae</taxon>
        <taxon>Paenibacillus</taxon>
    </lineage>
</organism>
<gene>
    <name evidence="1" type="ORF">BJP51_26450</name>
</gene>
<evidence type="ECO:0000313" key="2">
    <source>
        <dbReference type="Proteomes" id="UP000187465"/>
    </source>
</evidence>
<protein>
    <submittedName>
        <fullName evidence="1">Uncharacterized protein</fullName>
    </submittedName>
</protein>
<sequence>MDWSNKGSWEMEDQEYQAKRKVDNKNSFYHRHMFGVYQGYKMQRGMRYESNNEKLFLLFARPGPRGYSVL</sequence>
<dbReference type="EMBL" id="MKQP01000040">
    <property type="protein sequence ID" value="OMD26735.1"/>
    <property type="molecule type" value="Genomic_DNA"/>
</dbReference>
<dbReference type="Proteomes" id="UP000187465">
    <property type="component" value="Unassembled WGS sequence"/>
</dbReference>
<reference evidence="1 2" key="1">
    <citation type="submission" date="2016-10" db="EMBL/GenBank/DDBJ databases">
        <title>Paenibacillus species isolates.</title>
        <authorList>
            <person name="Beno S.M."/>
        </authorList>
    </citation>
    <scope>NUCLEOTIDE SEQUENCE [LARGE SCALE GENOMIC DNA]</scope>
    <source>
        <strain evidence="1 2">FSL H7-0604</strain>
    </source>
</reference>
<proteinExistence type="predicted"/>